<feature type="domain" description="Protein arginine N-methyltransferase 3-like C2H2 zinc finger" evidence="7">
    <location>
        <begin position="109"/>
        <end position="149"/>
    </location>
</feature>
<dbReference type="InterPro" id="IPR040048">
    <property type="entry name" value="ZNF277"/>
</dbReference>
<proteinExistence type="predicted"/>
<dbReference type="GO" id="GO:0035242">
    <property type="term" value="F:protein-arginine omega-N asymmetric methyltransferase activity"/>
    <property type="evidence" value="ECO:0007669"/>
    <property type="project" value="UniProtKB-EC"/>
</dbReference>
<evidence type="ECO:0000256" key="1">
    <source>
        <dbReference type="ARBA" id="ARBA00004496"/>
    </source>
</evidence>
<evidence type="ECO:0000313" key="9">
    <source>
        <dbReference type="Proteomes" id="UP000033647"/>
    </source>
</evidence>
<feature type="compositionally biased region" description="Acidic residues" evidence="6">
    <location>
        <begin position="36"/>
        <end position="51"/>
    </location>
</feature>
<dbReference type="PANTHER" id="PTHR13267">
    <property type="entry name" value="ZINC FINGER PROTEIN 277"/>
    <property type="match status" value="1"/>
</dbReference>
<sequence>MDSKQNERSNGNAGMPELPHGWRMRNSAGEVVGPPVEDDYSGSDSGSDDPEGFNIRPDSEGWNDVEDDSEPVSIKCLLCDDVFADVKVTMEHCKTDHEFDFVDIKKAKELDFYSSIKLVNYIRSEVLAGEAKPDVQDPLAWADDKFLQPTLPDDALLFSLDELDESPLSDEEEVSSKAD</sequence>
<dbReference type="EMBL" id="LAFY01000271">
    <property type="protein sequence ID" value="KJY01791.1"/>
    <property type="molecule type" value="Genomic_DNA"/>
</dbReference>
<comment type="caution">
    <text evidence="8">The sequence shown here is derived from an EMBL/GenBank/DDBJ whole genome shotgun (WGS) entry which is preliminary data.</text>
</comment>
<dbReference type="SUPFAM" id="SSF57667">
    <property type="entry name" value="beta-beta-alpha zinc fingers"/>
    <property type="match status" value="1"/>
</dbReference>
<dbReference type="Proteomes" id="UP000033647">
    <property type="component" value="Unassembled WGS sequence"/>
</dbReference>
<dbReference type="GO" id="GO:0005737">
    <property type="term" value="C:cytoplasm"/>
    <property type="evidence" value="ECO:0007669"/>
    <property type="project" value="UniProtKB-SubCell"/>
</dbReference>
<comment type="subcellular location">
    <subcellularLocation>
        <location evidence="1">Cytoplasm</location>
    </subcellularLocation>
</comment>
<evidence type="ECO:0000256" key="2">
    <source>
        <dbReference type="ARBA" id="ARBA00011925"/>
    </source>
</evidence>
<dbReference type="Pfam" id="PF21137">
    <property type="entry name" value="ANM3_C2H2_Zf"/>
    <property type="match status" value="1"/>
</dbReference>
<reference evidence="8 9" key="1">
    <citation type="submission" date="2015-03" db="EMBL/GenBank/DDBJ databases">
        <title>RNA-seq based gene annotation and comparative genomics of four Zymoseptoria species reveal species-specific pathogenicity related genes and transposable element activity.</title>
        <authorList>
            <person name="Grandaubert J."/>
            <person name="Bhattacharyya A."/>
            <person name="Stukenbrock E.H."/>
        </authorList>
    </citation>
    <scope>NUCLEOTIDE SEQUENCE [LARGE SCALE GENOMIC DNA]</scope>
    <source>
        <strain evidence="8 9">Zb18110</strain>
    </source>
</reference>
<dbReference type="GO" id="GO:0046872">
    <property type="term" value="F:metal ion binding"/>
    <property type="evidence" value="ECO:0007669"/>
    <property type="project" value="UniProtKB-KW"/>
</dbReference>
<dbReference type="EC" id="2.1.1.319" evidence="2"/>
<keyword evidence="9" id="KW-1185">Reference proteome</keyword>
<evidence type="ECO:0000313" key="8">
    <source>
        <dbReference type="EMBL" id="KJY01791.1"/>
    </source>
</evidence>
<keyword evidence="4" id="KW-0479">Metal-binding</keyword>
<feature type="region of interest" description="Disordered" evidence="6">
    <location>
        <begin position="1"/>
        <end position="67"/>
    </location>
</feature>
<dbReference type="AlphaFoldDB" id="A0A0F4GZY5"/>
<dbReference type="InterPro" id="IPR036236">
    <property type="entry name" value="Znf_C2H2_sf"/>
</dbReference>
<accession>A0A0F4GZY5</accession>
<gene>
    <name evidence="8" type="ORF">TI39_contig279g00055</name>
</gene>
<dbReference type="PANTHER" id="PTHR13267:SF3">
    <property type="entry name" value="ZINC FINGER PROTEIN 277"/>
    <property type="match status" value="1"/>
</dbReference>
<keyword evidence="3" id="KW-0963">Cytoplasm</keyword>
<evidence type="ECO:0000256" key="6">
    <source>
        <dbReference type="SAM" id="MobiDB-lite"/>
    </source>
</evidence>
<protein>
    <recommendedName>
        <fullName evidence="2">type I protein arginine methyltransferase</fullName>
        <ecNumber evidence="2">2.1.1.319</ecNumber>
    </recommendedName>
</protein>
<dbReference type="OrthoDB" id="7848332at2759"/>
<dbReference type="InterPro" id="IPR049482">
    <property type="entry name" value="ANM3-like_C2H2_Zf"/>
</dbReference>
<dbReference type="STRING" id="1047168.A0A0F4GZY5"/>
<evidence type="ECO:0000259" key="7">
    <source>
        <dbReference type="Pfam" id="PF21137"/>
    </source>
</evidence>
<name>A0A0F4GZY5_9PEZI</name>
<organism evidence="8 9">
    <name type="scientific">Zymoseptoria brevis</name>
    <dbReference type="NCBI Taxonomy" id="1047168"/>
    <lineage>
        <taxon>Eukaryota</taxon>
        <taxon>Fungi</taxon>
        <taxon>Dikarya</taxon>
        <taxon>Ascomycota</taxon>
        <taxon>Pezizomycotina</taxon>
        <taxon>Dothideomycetes</taxon>
        <taxon>Dothideomycetidae</taxon>
        <taxon>Mycosphaerellales</taxon>
        <taxon>Mycosphaerellaceae</taxon>
        <taxon>Zymoseptoria</taxon>
    </lineage>
</organism>
<keyword evidence="5" id="KW-0862">Zinc</keyword>
<evidence type="ECO:0000256" key="3">
    <source>
        <dbReference type="ARBA" id="ARBA00022490"/>
    </source>
</evidence>
<evidence type="ECO:0000256" key="5">
    <source>
        <dbReference type="ARBA" id="ARBA00022833"/>
    </source>
</evidence>
<evidence type="ECO:0000256" key="4">
    <source>
        <dbReference type="ARBA" id="ARBA00022723"/>
    </source>
</evidence>